<accession>V6S6K6</accession>
<comment type="caution">
    <text evidence="2">The sequence shown here is derived from an EMBL/GenBank/DDBJ whole genome shotgun (WGS) entry which is preliminary data.</text>
</comment>
<dbReference type="Proteomes" id="UP000319848">
    <property type="component" value="Unassembled WGS sequence"/>
</dbReference>
<evidence type="ECO:0000256" key="1">
    <source>
        <dbReference type="SAM" id="Phobius"/>
    </source>
</evidence>
<evidence type="ECO:0000313" key="3">
    <source>
        <dbReference type="Proteomes" id="UP000319848"/>
    </source>
</evidence>
<reference evidence="2 3" key="1">
    <citation type="journal article" date="2015" name="Stand. Genomic Sci.">
        <title>Genomic Encyclopedia of Bacterial and Archaeal Type Strains, Phase III: the genomes of soil and plant-associated and newly described type strains.</title>
        <authorList>
            <person name="Whitman W.B."/>
            <person name="Woyke T."/>
            <person name="Klenk H.P."/>
            <person name="Zhou Y."/>
            <person name="Lilburn T.G."/>
            <person name="Beck B.J."/>
            <person name="De Vos P."/>
            <person name="Vandamme P."/>
            <person name="Eisen J.A."/>
            <person name="Garrity G."/>
            <person name="Hugenholtz P."/>
            <person name="Kyrpides N.C."/>
        </authorList>
    </citation>
    <scope>NUCLEOTIDE SEQUENCE [LARGE SCALE GENOMIC DNA]</scope>
    <source>
        <strain evidence="2 3">CGMCC 1.7270</strain>
    </source>
</reference>
<keyword evidence="3" id="KW-1185">Reference proteome</keyword>
<protein>
    <recommendedName>
        <fullName evidence="4">Superfamily III holin-X</fullName>
    </recommendedName>
</protein>
<dbReference type="STRING" id="1341154.FCR2A7T_05040"/>
<evidence type="ECO:0008006" key="4">
    <source>
        <dbReference type="Google" id="ProtNLM"/>
    </source>
</evidence>
<sequence>MPFQHLKENAEDIQEKLKNLVDSNVAYYKLWLFKVLMKSTTLLLKVVLMLLLFTLFLLFASVALALYLGELLNSNVLGFLSVGGIYIVLLLIVFFMKDKIVEGRVLEKFSKVFFNE</sequence>
<gene>
    <name evidence="2" type="ORF">IP98_01236</name>
</gene>
<keyword evidence="1" id="KW-1133">Transmembrane helix</keyword>
<name>V6S6K6_9FLAO</name>
<evidence type="ECO:0000313" key="2">
    <source>
        <dbReference type="EMBL" id="TWI13253.1"/>
    </source>
</evidence>
<feature type="transmembrane region" description="Helical" evidence="1">
    <location>
        <begin position="75"/>
        <end position="96"/>
    </location>
</feature>
<dbReference type="EMBL" id="VLKQ01000004">
    <property type="protein sequence ID" value="TWI13253.1"/>
    <property type="molecule type" value="Genomic_DNA"/>
</dbReference>
<feature type="transmembrane region" description="Helical" evidence="1">
    <location>
        <begin position="42"/>
        <end position="69"/>
    </location>
</feature>
<keyword evidence="1" id="KW-0472">Membrane</keyword>
<dbReference type="OrthoDB" id="1144182at2"/>
<dbReference type="RefSeq" id="WP_023569681.1">
    <property type="nucleotide sequence ID" value="NZ_AVBI01000001.1"/>
</dbReference>
<proteinExistence type="predicted"/>
<keyword evidence="1" id="KW-0812">Transmembrane</keyword>
<dbReference type="AlphaFoldDB" id="V6S6K6"/>
<organism evidence="2 3">
    <name type="scientific">Flavobacterium cauense R2A-7</name>
    <dbReference type="NCBI Taxonomy" id="1341154"/>
    <lineage>
        <taxon>Bacteria</taxon>
        <taxon>Pseudomonadati</taxon>
        <taxon>Bacteroidota</taxon>
        <taxon>Flavobacteriia</taxon>
        <taxon>Flavobacteriales</taxon>
        <taxon>Flavobacteriaceae</taxon>
        <taxon>Flavobacterium</taxon>
    </lineage>
</organism>